<keyword evidence="4" id="KW-0547">Nucleotide-binding</keyword>
<dbReference type="GO" id="GO:0005856">
    <property type="term" value="C:cytoskeleton"/>
    <property type="evidence" value="ECO:0007669"/>
    <property type="project" value="UniProtKB-SubCell"/>
</dbReference>
<dbReference type="SUPFAM" id="SSF53067">
    <property type="entry name" value="Actin-like ATPase domain"/>
    <property type="match status" value="2"/>
</dbReference>
<dbReference type="FunFam" id="3.30.420.40:FF:000404">
    <property type="entry name" value="Major actin"/>
    <property type="match status" value="1"/>
</dbReference>
<dbReference type="AlphaFoldDB" id="A0A484MHD6"/>
<evidence type="ECO:0008006" key="10">
    <source>
        <dbReference type="Google" id="ProtNLM"/>
    </source>
</evidence>
<proteinExistence type="inferred from homology"/>
<dbReference type="GO" id="GO:0005524">
    <property type="term" value="F:ATP binding"/>
    <property type="evidence" value="ECO:0007669"/>
    <property type="project" value="UniProtKB-KW"/>
</dbReference>
<dbReference type="OrthoDB" id="1629477at2759"/>
<name>A0A484MHD6_9ASTE</name>
<dbReference type="Gene3D" id="3.90.640.10">
    <property type="entry name" value="Actin, Chain A, domain 4"/>
    <property type="match status" value="1"/>
</dbReference>
<keyword evidence="3" id="KW-0963">Cytoplasm</keyword>
<dbReference type="Pfam" id="PF00022">
    <property type="entry name" value="Actin"/>
    <property type="match status" value="1"/>
</dbReference>
<evidence type="ECO:0000256" key="4">
    <source>
        <dbReference type="ARBA" id="ARBA00022741"/>
    </source>
</evidence>
<comment type="similarity">
    <text evidence="2 7">Belongs to the actin family.</text>
</comment>
<evidence type="ECO:0000256" key="6">
    <source>
        <dbReference type="ARBA" id="ARBA00023212"/>
    </source>
</evidence>
<evidence type="ECO:0000256" key="5">
    <source>
        <dbReference type="ARBA" id="ARBA00022840"/>
    </source>
</evidence>
<gene>
    <name evidence="8" type="ORF">CCAM_LOCUS30169</name>
</gene>
<organism evidence="8 9">
    <name type="scientific">Cuscuta campestris</name>
    <dbReference type="NCBI Taxonomy" id="132261"/>
    <lineage>
        <taxon>Eukaryota</taxon>
        <taxon>Viridiplantae</taxon>
        <taxon>Streptophyta</taxon>
        <taxon>Embryophyta</taxon>
        <taxon>Tracheophyta</taxon>
        <taxon>Spermatophyta</taxon>
        <taxon>Magnoliopsida</taxon>
        <taxon>eudicotyledons</taxon>
        <taxon>Gunneridae</taxon>
        <taxon>Pentapetalae</taxon>
        <taxon>asterids</taxon>
        <taxon>lamiids</taxon>
        <taxon>Solanales</taxon>
        <taxon>Convolvulaceae</taxon>
        <taxon>Cuscuteae</taxon>
        <taxon>Cuscuta</taxon>
        <taxon>Cuscuta subgen. Grammica</taxon>
        <taxon>Cuscuta sect. Cleistogrammica</taxon>
    </lineage>
</organism>
<dbReference type="Gene3D" id="3.30.420.40">
    <property type="match status" value="2"/>
</dbReference>
<dbReference type="InterPro" id="IPR004000">
    <property type="entry name" value="Actin"/>
</dbReference>
<keyword evidence="5" id="KW-0067">ATP-binding</keyword>
<dbReference type="EMBL" id="OOIL02003570">
    <property type="protein sequence ID" value="VFQ88393.1"/>
    <property type="molecule type" value="Genomic_DNA"/>
</dbReference>
<evidence type="ECO:0000256" key="3">
    <source>
        <dbReference type="ARBA" id="ARBA00022490"/>
    </source>
</evidence>
<evidence type="ECO:0000313" key="9">
    <source>
        <dbReference type="Proteomes" id="UP000595140"/>
    </source>
</evidence>
<keyword evidence="6" id="KW-0206">Cytoskeleton</keyword>
<sequence>MEQTEDIRPLIFDNGSGFTKVGFAGEDAPRTLFPSIVGRPRHRGVGMDHIDALVGNEALQKRGILSMKFPLEPDGIVSNWEDMEKIWHHSFHEELRVPPEEHPVLLTQPPFNTKANREKMTQIMFETFKIPAMYVAIPAVLSLYASGLTTGIVLDSGSSVTRSVPIYEGHALPHPISRLDLGGRDVDEYLIRMVREKNFTATLWRDPMTCMKEELGYVALDYEHELETSPDEEKSYELPDGKLLTIGRGCFLCPEVLFQPSLLGMEAAGIHEITYNSIMKCDADLRNELFGNIVLGGGSTMFPGMAERMRKEITALAPSCTEIKMVAPPERKYSAWIGGSILASLSTFKQMCISKAEYHEFGSSIVHRKCF</sequence>
<dbReference type="FunFam" id="3.30.420.40:FF:000058">
    <property type="entry name" value="Putative actin-related protein 5"/>
    <property type="match status" value="1"/>
</dbReference>
<dbReference type="Proteomes" id="UP000595140">
    <property type="component" value="Unassembled WGS sequence"/>
</dbReference>
<protein>
    <recommendedName>
        <fullName evidence="10">Actin</fullName>
    </recommendedName>
</protein>
<accession>A0A484MHD6</accession>
<evidence type="ECO:0000313" key="8">
    <source>
        <dbReference type="EMBL" id="VFQ88393.1"/>
    </source>
</evidence>
<dbReference type="PANTHER" id="PTHR11937">
    <property type="entry name" value="ACTIN"/>
    <property type="match status" value="1"/>
</dbReference>
<dbReference type="FunFam" id="3.30.420.40:FF:000148">
    <property type="entry name" value="Actin, alpha skeletal muscle"/>
    <property type="match status" value="1"/>
</dbReference>
<evidence type="ECO:0000256" key="1">
    <source>
        <dbReference type="ARBA" id="ARBA00004245"/>
    </source>
</evidence>
<reference evidence="8 9" key="1">
    <citation type="submission" date="2018-04" db="EMBL/GenBank/DDBJ databases">
        <authorList>
            <person name="Vogel A."/>
        </authorList>
    </citation>
    <scope>NUCLEOTIDE SEQUENCE [LARGE SCALE GENOMIC DNA]</scope>
</reference>
<evidence type="ECO:0000256" key="2">
    <source>
        <dbReference type="ARBA" id="ARBA00006752"/>
    </source>
</evidence>
<dbReference type="SMART" id="SM00268">
    <property type="entry name" value="ACTIN"/>
    <property type="match status" value="1"/>
</dbReference>
<keyword evidence="9" id="KW-1185">Reference proteome</keyword>
<evidence type="ECO:0000256" key="7">
    <source>
        <dbReference type="RuleBase" id="RU000487"/>
    </source>
</evidence>
<dbReference type="PRINTS" id="PR00190">
    <property type="entry name" value="ACTIN"/>
</dbReference>
<dbReference type="InterPro" id="IPR043129">
    <property type="entry name" value="ATPase_NBD"/>
</dbReference>
<comment type="subcellular location">
    <subcellularLocation>
        <location evidence="1">Cytoplasm</location>
        <location evidence="1">Cytoskeleton</location>
    </subcellularLocation>
</comment>